<protein>
    <submittedName>
        <fullName evidence="2">Uncharacterized protein</fullName>
    </submittedName>
</protein>
<proteinExistence type="predicted"/>
<feature type="compositionally biased region" description="Polar residues" evidence="1">
    <location>
        <begin position="60"/>
        <end position="74"/>
    </location>
</feature>
<name>A0A6C0LAJ6_9ZZZZ</name>
<organism evidence="2">
    <name type="scientific">viral metagenome</name>
    <dbReference type="NCBI Taxonomy" id="1070528"/>
    <lineage>
        <taxon>unclassified sequences</taxon>
        <taxon>metagenomes</taxon>
        <taxon>organismal metagenomes</taxon>
    </lineage>
</organism>
<evidence type="ECO:0000313" key="2">
    <source>
        <dbReference type="EMBL" id="QHU26322.1"/>
    </source>
</evidence>
<feature type="region of interest" description="Disordered" evidence="1">
    <location>
        <begin position="59"/>
        <end position="100"/>
    </location>
</feature>
<sequence length="167" mass="18269">MDMEDCIVYIVFQLRTTGFEVKFTWPNLLYISWKHHEAAYLQSQNPIVQAMMRESKAASPFSSLSGSATASAKQQGDLPLPKGGSQKKKAPATFPSAKPTVSFNDEISLLTSMPAPSAAEFGRGPFDAKQQPPKRATSEYQPPDSFLQTMERPGPGKAKSVLSDLWG</sequence>
<reference evidence="2" key="1">
    <citation type="journal article" date="2020" name="Nature">
        <title>Giant virus diversity and host interactions through global metagenomics.</title>
        <authorList>
            <person name="Schulz F."/>
            <person name="Roux S."/>
            <person name="Paez-Espino D."/>
            <person name="Jungbluth S."/>
            <person name="Walsh D.A."/>
            <person name="Denef V.J."/>
            <person name="McMahon K.D."/>
            <person name="Konstantinidis K.T."/>
            <person name="Eloe-Fadrosh E.A."/>
            <person name="Kyrpides N.C."/>
            <person name="Woyke T."/>
        </authorList>
    </citation>
    <scope>NUCLEOTIDE SEQUENCE</scope>
    <source>
        <strain evidence="2">GVMAG-M-3300027759-16</strain>
    </source>
</reference>
<evidence type="ECO:0000256" key="1">
    <source>
        <dbReference type="SAM" id="MobiDB-lite"/>
    </source>
</evidence>
<dbReference type="AlphaFoldDB" id="A0A6C0LAJ6"/>
<feature type="region of interest" description="Disordered" evidence="1">
    <location>
        <begin position="114"/>
        <end position="167"/>
    </location>
</feature>
<dbReference type="EMBL" id="MN740438">
    <property type="protein sequence ID" value="QHU26322.1"/>
    <property type="molecule type" value="Genomic_DNA"/>
</dbReference>
<accession>A0A6C0LAJ6</accession>